<dbReference type="Pfam" id="PF13202">
    <property type="entry name" value="EF-hand_5"/>
    <property type="match status" value="2"/>
</dbReference>
<feature type="domain" description="EF-hand" evidence="2">
    <location>
        <begin position="42"/>
        <end position="71"/>
    </location>
</feature>
<dbReference type="InterPro" id="IPR018247">
    <property type="entry name" value="EF_Hand_1_Ca_BS"/>
</dbReference>
<feature type="chain" id="PRO_5005870310" evidence="1">
    <location>
        <begin position="22"/>
        <end position="71"/>
    </location>
</feature>
<dbReference type="Gene3D" id="1.10.238.10">
    <property type="entry name" value="EF-hand"/>
    <property type="match status" value="1"/>
</dbReference>
<dbReference type="Proteomes" id="UP000037848">
    <property type="component" value="Unassembled WGS sequence"/>
</dbReference>
<dbReference type="SUPFAM" id="SSF47473">
    <property type="entry name" value="EF-hand"/>
    <property type="match status" value="1"/>
</dbReference>
<dbReference type="STRING" id="187330.AMS58_18890"/>
<comment type="caution">
    <text evidence="3">The sequence shown here is derived from an EMBL/GenBank/DDBJ whole genome shotgun (WGS) entry which is preliminary data.</text>
</comment>
<keyword evidence="1" id="KW-0732">Signal</keyword>
<organism evidence="3 4">
    <name type="scientific">Pseudoalteromonas porphyrae</name>
    <dbReference type="NCBI Taxonomy" id="187330"/>
    <lineage>
        <taxon>Bacteria</taxon>
        <taxon>Pseudomonadati</taxon>
        <taxon>Pseudomonadota</taxon>
        <taxon>Gammaproteobacteria</taxon>
        <taxon>Alteromonadales</taxon>
        <taxon>Pseudoalteromonadaceae</taxon>
        <taxon>Pseudoalteromonas</taxon>
    </lineage>
</organism>
<dbReference type="GO" id="GO:0005509">
    <property type="term" value="F:calcium ion binding"/>
    <property type="evidence" value="ECO:0007669"/>
    <property type="project" value="InterPro"/>
</dbReference>
<evidence type="ECO:0000313" key="3">
    <source>
        <dbReference type="EMBL" id="KPH56996.1"/>
    </source>
</evidence>
<evidence type="ECO:0000259" key="2">
    <source>
        <dbReference type="PROSITE" id="PS50222"/>
    </source>
</evidence>
<dbReference type="PROSITE" id="PS00018">
    <property type="entry name" value="EF_HAND_1"/>
    <property type="match status" value="1"/>
</dbReference>
<proteinExistence type="predicted"/>
<dbReference type="InterPro" id="IPR011992">
    <property type="entry name" value="EF-hand-dom_pair"/>
</dbReference>
<dbReference type="PATRIC" id="fig|187330.3.peg.2428"/>
<dbReference type="AlphaFoldDB" id="A0A0N1ED07"/>
<dbReference type="PROSITE" id="PS50222">
    <property type="entry name" value="EF_HAND_2"/>
    <property type="match status" value="1"/>
</dbReference>
<dbReference type="InterPro" id="IPR002048">
    <property type="entry name" value="EF_hand_dom"/>
</dbReference>
<dbReference type="RefSeq" id="WP_054206567.1">
    <property type="nucleotide sequence ID" value="NZ_LHPH01000029.1"/>
</dbReference>
<dbReference type="EMBL" id="LHPH01000029">
    <property type="protein sequence ID" value="KPH56996.1"/>
    <property type="molecule type" value="Genomic_DNA"/>
</dbReference>
<gene>
    <name evidence="3" type="ORF">ADS77_18860</name>
</gene>
<reference evidence="3 4" key="1">
    <citation type="submission" date="2015-08" db="EMBL/GenBank/DDBJ databases">
        <title>Draft Genome Sequence of Pseudoalteromonas porphyrae UCD-SED14.</title>
        <authorList>
            <person name="Coil D.A."/>
            <person name="Jospin G."/>
            <person name="Lee R.D."/>
            <person name="Eisen J.A."/>
        </authorList>
    </citation>
    <scope>NUCLEOTIDE SEQUENCE [LARGE SCALE GENOMIC DNA]</scope>
    <source>
        <strain evidence="3 4">UCD-SED14</strain>
    </source>
</reference>
<sequence length="71" mass="7570">MKHINTTFAILALAASSAAFAAVTFESFDTDGNGAISKEEASVNTRLVEIFADLDTDQNGELSKEEFAKAQ</sequence>
<accession>A0A0N1ED07</accession>
<evidence type="ECO:0000313" key="4">
    <source>
        <dbReference type="Proteomes" id="UP000037848"/>
    </source>
</evidence>
<evidence type="ECO:0000256" key="1">
    <source>
        <dbReference type="SAM" id="SignalP"/>
    </source>
</evidence>
<keyword evidence="4" id="KW-1185">Reference proteome</keyword>
<name>A0A0N1ED07_9GAMM</name>
<protein>
    <submittedName>
        <fullName evidence="3">Calmodulin</fullName>
    </submittedName>
</protein>
<dbReference type="OrthoDB" id="6315105at2"/>
<feature type="signal peptide" evidence="1">
    <location>
        <begin position="1"/>
        <end position="21"/>
    </location>
</feature>